<name>A0A318SSR7_9RHOB</name>
<evidence type="ECO:0000313" key="2">
    <source>
        <dbReference type="EMBL" id="PYE82322.1"/>
    </source>
</evidence>
<comment type="similarity">
    <text evidence="1">Belongs to the TolB family.</text>
</comment>
<dbReference type="Pfam" id="PF07676">
    <property type="entry name" value="PD40"/>
    <property type="match status" value="3"/>
</dbReference>
<evidence type="ECO:0000256" key="1">
    <source>
        <dbReference type="ARBA" id="ARBA00009820"/>
    </source>
</evidence>
<organism evidence="2 3">
    <name type="scientific">Pseudoroseicyclus aestuarii</name>
    <dbReference type="NCBI Taxonomy" id="1795041"/>
    <lineage>
        <taxon>Bacteria</taxon>
        <taxon>Pseudomonadati</taxon>
        <taxon>Pseudomonadota</taxon>
        <taxon>Alphaproteobacteria</taxon>
        <taxon>Rhodobacterales</taxon>
        <taxon>Paracoccaceae</taxon>
        <taxon>Pseudoroseicyclus</taxon>
    </lineage>
</organism>
<dbReference type="PANTHER" id="PTHR36842">
    <property type="entry name" value="PROTEIN TOLB HOMOLOG"/>
    <property type="match status" value="1"/>
</dbReference>
<evidence type="ECO:0000313" key="3">
    <source>
        <dbReference type="Proteomes" id="UP000248311"/>
    </source>
</evidence>
<dbReference type="SUPFAM" id="SSF69304">
    <property type="entry name" value="Tricorn protease N-terminal domain"/>
    <property type="match status" value="1"/>
</dbReference>
<dbReference type="OrthoDB" id="9812921at2"/>
<protein>
    <submittedName>
        <fullName evidence="2">WD40 repeat protein</fullName>
    </submittedName>
</protein>
<dbReference type="RefSeq" id="WP_110814980.1">
    <property type="nucleotide sequence ID" value="NZ_QJTE01000004.1"/>
</dbReference>
<keyword evidence="3" id="KW-1185">Reference proteome</keyword>
<dbReference type="EMBL" id="QJTE01000004">
    <property type="protein sequence ID" value="PYE82322.1"/>
    <property type="molecule type" value="Genomic_DNA"/>
</dbReference>
<sequence length="273" mass="30014">MTSYLEIYTLATGERQVVLETEDHIEAPNFTRDGAALIVNGGGRLYRVTWDAEVPALSPIDTGFATALNNDHGLSPDGRTLAISHKTDGESCIYTLPLEGGTPVRVTEKTPSYWHGWSPDGAQIAYTAKREGSFSIHVSAVDGSGETRLTGEEGHDDGPDYTRDGAWIWFNSDRSGAAQLWRVRPDGTDLQQMTRESSVNWFPHPSPTEDHVLYLAYPEGTTGHPPGKDVALKLLDPESGESRELVRLYGGQGTINVPCWHPDGRRFAFVRYA</sequence>
<dbReference type="InterPro" id="IPR011042">
    <property type="entry name" value="6-blade_b-propeller_TolB-like"/>
</dbReference>
<comment type="caution">
    <text evidence="2">The sequence shown here is derived from an EMBL/GenBank/DDBJ whole genome shotgun (WGS) entry which is preliminary data.</text>
</comment>
<dbReference type="PANTHER" id="PTHR36842:SF1">
    <property type="entry name" value="PROTEIN TOLB"/>
    <property type="match status" value="1"/>
</dbReference>
<accession>A0A318SSR7</accession>
<dbReference type="AlphaFoldDB" id="A0A318SSR7"/>
<dbReference type="Gene3D" id="2.120.10.30">
    <property type="entry name" value="TolB, C-terminal domain"/>
    <property type="match status" value="1"/>
</dbReference>
<reference evidence="2 3" key="1">
    <citation type="submission" date="2018-06" db="EMBL/GenBank/DDBJ databases">
        <title>Genomic Encyclopedia of Type Strains, Phase III (KMG-III): the genomes of soil and plant-associated and newly described type strains.</title>
        <authorList>
            <person name="Whitman W."/>
        </authorList>
    </citation>
    <scope>NUCLEOTIDE SEQUENCE [LARGE SCALE GENOMIC DNA]</scope>
    <source>
        <strain evidence="2 3">CECT 9025</strain>
    </source>
</reference>
<proteinExistence type="inferred from homology"/>
<gene>
    <name evidence="2" type="ORF">DFP88_10475</name>
</gene>
<dbReference type="InterPro" id="IPR011659">
    <property type="entry name" value="WD40"/>
</dbReference>
<dbReference type="Proteomes" id="UP000248311">
    <property type="component" value="Unassembled WGS sequence"/>
</dbReference>